<evidence type="ECO:0000313" key="2">
    <source>
        <dbReference type="Proteomes" id="UP000663671"/>
    </source>
</evidence>
<dbReference type="OrthoDB" id="4540678at2759"/>
<organism evidence="1 2">
    <name type="scientific">Ajellomyces capsulatus</name>
    <name type="common">Darling's disease fungus</name>
    <name type="synonym">Histoplasma capsulatum</name>
    <dbReference type="NCBI Taxonomy" id="5037"/>
    <lineage>
        <taxon>Eukaryota</taxon>
        <taxon>Fungi</taxon>
        <taxon>Dikarya</taxon>
        <taxon>Ascomycota</taxon>
        <taxon>Pezizomycotina</taxon>
        <taxon>Eurotiomycetes</taxon>
        <taxon>Eurotiomycetidae</taxon>
        <taxon>Onygenales</taxon>
        <taxon>Ajellomycetaceae</taxon>
        <taxon>Histoplasma</taxon>
    </lineage>
</organism>
<accession>A0A8A1M216</accession>
<dbReference type="Proteomes" id="UP000663671">
    <property type="component" value="Chromosome 2"/>
</dbReference>
<proteinExistence type="predicted"/>
<dbReference type="AlphaFoldDB" id="A0A8A1M216"/>
<dbReference type="VEuPathDB" id="FungiDB:I7I51_08845"/>
<reference evidence="1" key="1">
    <citation type="submission" date="2021-01" db="EMBL/GenBank/DDBJ databases">
        <title>Chromosome-level genome assembly of a human fungal pathogen reveals clustering of transcriptionally co-regulated genes.</title>
        <authorList>
            <person name="Voorhies M."/>
            <person name="Cohen S."/>
            <person name="Shea T.P."/>
            <person name="Petrus S."/>
            <person name="Munoz J.F."/>
            <person name="Poplawski S."/>
            <person name="Goldman W.E."/>
            <person name="Michael T."/>
            <person name="Cuomo C.A."/>
            <person name="Sil A."/>
            <person name="Beyhan S."/>
        </authorList>
    </citation>
    <scope>NUCLEOTIDE SEQUENCE</scope>
    <source>
        <strain evidence="1">WU24</strain>
    </source>
</reference>
<gene>
    <name evidence="1" type="ORF">I7I51_08845</name>
</gene>
<protein>
    <submittedName>
        <fullName evidence="1">Uncharacterized protein</fullName>
    </submittedName>
</protein>
<sequence length="207" mass="23886">MATVKVLEDEFLERISEEEASFAEGTDRLNEDQLESVRLCCELFRADVVESLKEVSVSQQYRLLRVRKLLRQIYSDLERPTIFLLCMLPWPITNLTKLDQRKFLPKLRTWCEDIPEKEGLQKIAKTVCDKYEIEKSIKDELNISDPPPRKRKRISHVLHDKYIYGSGGQSVDPISGVHDEGGRAKGVLNTFSHWMECKGAAIGHGRR</sequence>
<evidence type="ECO:0000313" key="1">
    <source>
        <dbReference type="EMBL" id="QSS59410.1"/>
    </source>
</evidence>
<dbReference type="EMBL" id="CP069109">
    <property type="protein sequence ID" value="QSS59410.1"/>
    <property type="molecule type" value="Genomic_DNA"/>
</dbReference>
<name>A0A8A1M216_AJECA</name>